<gene>
    <name evidence="1" type="ORF">A9309_06885</name>
</gene>
<dbReference type="RefSeq" id="WP_065255015.1">
    <property type="nucleotide sequence ID" value="NZ_JARDJM010000007.1"/>
</dbReference>
<dbReference type="AlphaFoldDB" id="A0A1B8Q227"/>
<name>A0A1B8Q227_MORLA</name>
<reference evidence="1 2" key="1">
    <citation type="submission" date="2016-06" db="EMBL/GenBank/DDBJ databases">
        <title>Draft genome of Moraxella lacunata CCUG 57757A.</title>
        <authorList>
            <person name="Salva-Serra F."/>
            <person name="Engstrom-Jakobsson H."/>
            <person name="Thorell K."/>
            <person name="Gonzales-Siles L."/>
            <person name="Karlsson R."/>
            <person name="Boulund F."/>
            <person name="Engstrand L."/>
            <person name="Kristiansson E."/>
            <person name="Moore E."/>
        </authorList>
    </citation>
    <scope>NUCLEOTIDE SEQUENCE [LARGE SCALE GENOMIC DNA]</scope>
    <source>
        <strain evidence="1 2">CCUG 57757A</strain>
    </source>
</reference>
<evidence type="ECO:0000313" key="1">
    <source>
        <dbReference type="EMBL" id="OBX62867.1"/>
    </source>
</evidence>
<dbReference type="OrthoDB" id="6647671at2"/>
<proteinExistence type="predicted"/>
<dbReference type="EMBL" id="LZMS01000058">
    <property type="protein sequence ID" value="OBX62867.1"/>
    <property type="molecule type" value="Genomic_DNA"/>
</dbReference>
<organism evidence="1 2">
    <name type="scientific">Moraxella lacunata</name>
    <dbReference type="NCBI Taxonomy" id="477"/>
    <lineage>
        <taxon>Bacteria</taxon>
        <taxon>Pseudomonadati</taxon>
        <taxon>Pseudomonadota</taxon>
        <taxon>Gammaproteobacteria</taxon>
        <taxon>Moraxellales</taxon>
        <taxon>Moraxellaceae</taxon>
        <taxon>Moraxella</taxon>
    </lineage>
</organism>
<comment type="caution">
    <text evidence="1">The sequence shown here is derived from an EMBL/GenBank/DDBJ whole genome shotgun (WGS) entry which is preliminary data.</text>
</comment>
<evidence type="ECO:0000313" key="2">
    <source>
        <dbReference type="Proteomes" id="UP000092607"/>
    </source>
</evidence>
<dbReference type="Proteomes" id="UP000092607">
    <property type="component" value="Unassembled WGS sequence"/>
</dbReference>
<sequence length="167" mass="19844">MLNLEICDNGNHKVVYYRNADDVAIRVTILDLNNNIIQDLISEYDKTGRNICDVLFGKDPTKIIAYREYHFRDNEKHDSGWTDYKKVNGEFVKLHSQSGGWIIKDELSRCDWFYPNGELAFYELFKFDNDIGGMCKEYSYFPNGERIVEFCDEPRLEHFDDYYLDFI</sequence>
<accession>A0A1B8Q227</accession>
<protein>
    <submittedName>
        <fullName evidence="1">Uncharacterized protein</fullName>
    </submittedName>
</protein>